<evidence type="ECO:0000313" key="2">
    <source>
        <dbReference type="Proteomes" id="UP000824120"/>
    </source>
</evidence>
<organism evidence="1 2">
    <name type="scientific">Solanum commersonii</name>
    <name type="common">Commerson's wild potato</name>
    <name type="synonym">Commerson's nightshade</name>
    <dbReference type="NCBI Taxonomy" id="4109"/>
    <lineage>
        <taxon>Eukaryota</taxon>
        <taxon>Viridiplantae</taxon>
        <taxon>Streptophyta</taxon>
        <taxon>Embryophyta</taxon>
        <taxon>Tracheophyta</taxon>
        <taxon>Spermatophyta</taxon>
        <taxon>Magnoliopsida</taxon>
        <taxon>eudicotyledons</taxon>
        <taxon>Gunneridae</taxon>
        <taxon>Pentapetalae</taxon>
        <taxon>asterids</taxon>
        <taxon>lamiids</taxon>
        <taxon>Solanales</taxon>
        <taxon>Solanaceae</taxon>
        <taxon>Solanoideae</taxon>
        <taxon>Solaneae</taxon>
        <taxon>Solanum</taxon>
    </lineage>
</organism>
<dbReference type="EMBL" id="JACXVP010000002">
    <property type="protein sequence ID" value="KAG5620131.1"/>
    <property type="molecule type" value="Genomic_DNA"/>
</dbReference>
<comment type="caution">
    <text evidence="1">The sequence shown here is derived from an EMBL/GenBank/DDBJ whole genome shotgun (WGS) entry which is preliminary data.</text>
</comment>
<keyword evidence="2" id="KW-1185">Reference proteome</keyword>
<proteinExistence type="predicted"/>
<reference evidence="1 2" key="1">
    <citation type="submission" date="2020-09" db="EMBL/GenBank/DDBJ databases">
        <title>De no assembly of potato wild relative species, Solanum commersonii.</title>
        <authorList>
            <person name="Cho K."/>
        </authorList>
    </citation>
    <scope>NUCLEOTIDE SEQUENCE [LARGE SCALE GENOMIC DNA]</scope>
    <source>
        <strain evidence="1">LZ3.2</strain>
        <tissue evidence="1">Leaf</tissue>
    </source>
</reference>
<dbReference type="Proteomes" id="UP000824120">
    <property type="component" value="Chromosome 2"/>
</dbReference>
<dbReference type="AlphaFoldDB" id="A0A9J6A777"/>
<evidence type="ECO:0000313" key="1">
    <source>
        <dbReference type="EMBL" id="KAG5620131.1"/>
    </source>
</evidence>
<sequence>MSIRMIWFMCRPIIEEMWYSFFSFIPKFGGEESYQPQHFENVPNSTSSHVPMVLKTSDAINNLEDPNNQADDNYPKDGRKAVIQLFRMVNHQGAIS</sequence>
<name>A0A9J6A777_SOLCO</name>
<protein>
    <submittedName>
        <fullName evidence="1">Uncharacterized protein</fullName>
    </submittedName>
</protein>
<gene>
    <name evidence="1" type="ORF">H5410_005349</name>
</gene>
<accession>A0A9J6A777</accession>